<proteinExistence type="predicted"/>
<comment type="caution">
    <text evidence="1">The sequence shown here is derived from an EMBL/GenBank/DDBJ whole genome shotgun (WGS) entry which is preliminary data.</text>
</comment>
<dbReference type="PANTHER" id="PTHR31210:SF50">
    <property type="entry name" value="GLYCOSYLTRANSFERASE FAMILY 92 PROTEIN"/>
    <property type="match status" value="1"/>
</dbReference>
<accession>A0AAD8VQU8</accession>
<dbReference type="Pfam" id="PF05212">
    <property type="entry name" value="DUF707"/>
    <property type="match status" value="2"/>
</dbReference>
<gene>
    <name evidence="1" type="ORF">QYE76_037086</name>
</gene>
<name>A0AAD8VQU8_LOLMU</name>
<evidence type="ECO:0000313" key="2">
    <source>
        <dbReference type="Proteomes" id="UP001231189"/>
    </source>
</evidence>
<reference evidence="1" key="1">
    <citation type="submission" date="2023-07" db="EMBL/GenBank/DDBJ databases">
        <title>A chromosome-level genome assembly of Lolium multiflorum.</title>
        <authorList>
            <person name="Chen Y."/>
            <person name="Copetti D."/>
            <person name="Kolliker R."/>
            <person name="Studer B."/>
        </authorList>
    </citation>
    <scope>NUCLEOTIDE SEQUENCE</scope>
    <source>
        <strain evidence="1">02402/16</strain>
        <tissue evidence="1">Leaf</tissue>
    </source>
</reference>
<dbReference type="AlphaFoldDB" id="A0AAD8VQU8"/>
<dbReference type="PANTHER" id="PTHR31210">
    <property type="entry name" value="OS06G0731900 PROTEIN"/>
    <property type="match status" value="1"/>
</dbReference>
<dbReference type="EMBL" id="JAUUTY010000007">
    <property type="protein sequence ID" value="KAK1613413.1"/>
    <property type="molecule type" value="Genomic_DNA"/>
</dbReference>
<dbReference type="Proteomes" id="UP001231189">
    <property type="component" value="Unassembled WGS sequence"/>
</dbReference>
<sequence>MKKKAIGPVLTVLFAAAFGFFLGISVPAAITPKLQCGILPWSSSSTGAANCSFGDIGSLGRFWAPLGRNITSSTSNQIPATNATSSGIAEVVTRNPEAGAERRLPPGIVVSETDLHLRRLWGSPKEDSPTRKYLLALAVGYDERANINATVHKFSHNFDIVLFHYDGHTTEWDEFEWSREVTHISARKQTKWWFAKRFLHPSIVAPYEYVFVWDEDLGVDNFTAEAYVLVIQHASYAFPSSTYLSSVVMDDEVQVMHGCRYLDIVRKHGLEISQPGLDATNVAPMYDVTAKKNGSEMHKTDAGGEHCWNVHERPCSGFVEVMAPVFSRDAWRCVWHMIQNDLVHGWPIDSHFWRCVDDPEEQIGVVDAQYVVHRAIPTLQGEGEKEKPGGHWEVRNRQIEELEAFNTRISKADKELANRSSSTLN</sequence>
<organism evidence="1 2">
    <name type="scientific">Lolium multiflorum</name>
    <name type="common">Italian ryegrass</name>
    <name type="synonym">Lolium perenne subsp. multiflorum</name>
    <dbReference type="NCBI Taxonomy" id="4521"/>
    <lineage>
        <taxon>Eukaryota</taxon>
        <taxon>Viridiplantae</taxon>
        <taxon>Streptophyta</taxon>
        <taxon>Embryophyta</taxon>
        <taxon>Tracheophyta</taxon>
        <taxon>Spermatophyta</taxon>
        <taxon>Magnoliopsida</taxon>
        <taxon>Liliopsida</taxon>
        <taxon>Poales</taxon>
        <taxon>Poaceae</taxon>
        <taxon>BOP clade</taxon>
        <taxon>Pooideae</taxon>
        <taxon>Poodae</taxon>
        <taxon>Poeae</taxon>
        <taxon>Poeae Chloroplast Group 2 (Poeae type)</taxon>
        <taxon>Loliodinae</taxon>
        <taxon>Loliinae</taxon>
        <taxon>Lolium</taxon>
    </lineage>
</organism>
<dbReference type="InterPro" id="IPR007877">
    <property type="entry name" value="DUF707"/>
</dbReference>
<evidence type="ECO:0000313" key="1">
    <source>
        <dbReference type="EMBL" id="KAK1613413.1"/>
    </source>
</evidence>
<keyword evidence="2" id="KW-1185">Reference proteome</keyword>
<protein>
    <submittedName>
        <fullName evidence="1">Uncharacterized protein</fullName>
    </submittedName>
</protein>